<protein>
    <submittedName>
        <fullName evidence="3">Serine/arginine repetitive matrix protein 2</fullName>
    </submittedName>
</protein>
<dbReference type="AlphaFoldDB" id="A0A3R6H0Y0"/>
<keyword evidence="1" id="KW-0175">Coiled coil</keyword>
<sequence length="407" mass="47171">MKATRHNGRSGKHGTYDAKHNDRRFDVENSEHIDAERTKMNVYWDCYQGYSLPNDKDERARFTFTEIEKAYYVEKYSDHVDGQNERNRKARHYDRVKTIDAILENNKTCPEETLLQLGNMDGAVSADVLAQVSAEYFEEFNRRYGSHVHILDWALHLDEATPHIHERHVFDAVNQYGELCPQQDKALEELGFELPKPNEKKGKYNNRKMVFDEECRKLFISICQNHGLTIDVEPVYGGASYLEKQDFIIMNQKKRIEEKQAVLDGLVMKIEDVNAVIEEAVDLAYEKACEVVTKRVKEETVKHDVDVVKDYGELLQQQPKDKLSDKSKSVASKVVNAIVAKLEKASQALLENIISALNEPKNKVKAKEQIKEQARVSIQAKLKEKQKQVMEYEKKQDVHIRKKNMEL</sequence>
<evidence type="ECO:0000256" key="1">
    <source>
        <dbReference type="SAM" id="Coils"/>
    </source>
</evidence>
<dbReference type="Gene3D" id="3.30.930.30">
    <property type="match status" value="1"/>
</dbReference>
<evidence type="ECO:0000313" key="3">
    <source>
        <dbReference type="EMBL" id="RHN06385.1"/>
    </source>
</evidence>
<evidence type="ECO:0000256" key="2">
    <source>
        <dbReference type="SAM" id="MobiDB-lite"/>
    </source>
</evidence>
<evidence type="ECO:0000313" key="4">
    <source>
        <dbReference type="Proteomes" id="UP000283586"/>
    </source>
</evidence>
<dbReference type="EMBL" id="QRQN01000016">
    <property type="protein sequence ID" value="RHN06385.1"/>
    <property type="molecule type" value="Genomic_DNA"/>
</dbReference>
<dbReference type="Proteomes" id="UP000283586">
    <property type="component" value="Unassembled WGS sequence"/>
</dbReference>
<reference evidence="3 4" key="1">
    <citation type="submission" date="2018-08" db="EMBL/GenBank/DDBJ databases">
        <title>A genome reference for cultivated species of the human gut microbiota.</title>
        <authorList>
            <person name="Zou Y."/>
            <person name="Xue W."/>
            <person name="Luo G."/>
        </authorList>
    </citation>
    <scope>NUCLEOTIDE SEQUENCE [LARGE SCALE GENOMIC DNA]</scope>
    <source>
        <strain evidence="3 4">AF31-21AC</strain>
    </source>
</reference>
<gene>
    <name evidence="3" type="ORF">DWZ31_13260</name>
</gene>
<feature type="region of interest" description="Disordered" evidence="2">
    <location>
        <begin position="1"/>
        <end position="21"/>
    </location>
</feature>
<feature type="coiled-coil region" evidence="1">
    <location>
        <begin position="339"/>
        <end position="402"/>
    </location>
</feature>
<accession>A0A3R6H0Y0</accession>
<feature type="compositionally biased region" description="Basic residues" evidence="2">
    <location>
        <begin position="1"/>
        <end position="12"/>
    </location>
</feature>
<name>A0A3R6H0Y0_9FIRM</name>
<proteinExistence type="predicted"/>
<comment type="caution">
    <text evidence="3">The sequence shown here is derived from an EMBL/GenBank/DDBJ whole genome shotgun (WGS) entry which is preliminary data.</text>
</comment>
<organism evidence="3 4">
    <name type="scientific">Roseburia intestinalis</name>
    <dbReference type="NCBI Taxonomy" id="166486"/>
    <lineage>
        <taxon>Bacteria</taxon>
        <taxon>Bacillati</taxon>
        <taxon>Bacillota</taxon>
        <taxon>Clostridia</taxon>
        <taxon>Lachnospirales</taxon>
        <taxon>Lachnospiraceae</taxon>
        <taxon>Roseburia</taxon>
    </lineage>
</organism>
<dbReference type="RefSeq" id="WP_118489011.1">
    <property type="nucleotide sequence ID" value="NZ_QRQN01000016.1"/>
</dbReference>